<keyword evidence="4" id="KW-1185">Reference proteome</keyword>
<evidence type="ECO:0000313" key="3">
    <source>
        <dbReference type="EMBL" id="KAJ7088787.1"/>
    </source>
</evidence>
<dbReference type="EMBL" id="JARJCN010000025">
    <property type="protein sequence ID" value="KAJ7088787.1"/>
    <property type="molecule type" value="Genomic_DNA"/>
</dbReference>
<keyword evidence="2" id="KW-1133">Transmembrane helix</keyword>
<reference evidence="3" key="1">
    <citation type="submission" date="2023-03" db="EMBL/GenBank/DDBJ databases">
        <title>Massive genome expansion in bonnet fungi (Mycena s.s.) driven by repeated elements and novel gene families across ecological guilds.</title>
        <authorList>
            <consortium name="Lawrence Berkeley National Laboratory"/>
            <person name="Harder C.B."/>
            <person name="Miyauchi S."/>
            <person name="Viragh M."/>
            <person name="Kuo A."/>
            <person name="Thoen E."/>
            <person name="Andreopoulos B."/>
            <person name="Lu D."/>
            <person name="Skrede I."/>
            <person name="Drula E."/>
            <person name="Henrissat B."/>
            <person name="Morin E."/>
            <person name="Kohler A."/>
            <person name="Barry K."/>
            <person name="LaButti K."/>
            <person name="Morin E."/>
            <person name="Salamov A."/>
            <person name="Lipzen A."/>
            <person name="Mereny Z."/>
            <person name="Hegedus B."/>
            <person name="Baldrian P."/>
            <person name="Stursova M."/>
            <person name="Weitz H."/>
            <person name="Taylor A."/>
            <person name="Grigoriev I.V."/>
            <person name="Nagy L.G."/>
            <person name="Martin F."/>
            <person name="Kauserud H."/>
        </authorList>
    </citation>
    <scope>NUCLEOTIDE SEQUENCE</scope>
    <source>
        <strain evidence="3">CBHHK173m</strain>
    </source>
</reference>
<feature type="compositionally biased region" description="Polar residues" evidence="1">
    <location>
        <begin position="63"/>
        <end position="72"/>
    </location>
</feature>
<name>A0AAD6U8C7_9AGAR</name>
<proteinExistence type="predicted"/>
<keyword evidence="2" id="KW-0472">Membrane</keyword>
<evidence type="ECO:0000313" key="4">
    <source>
        <dbReference type="Proteomes" id="UP001222325"/>
    </source>
</evidence>
<dbReference type="Proteomes" id="UP001222325">
    <property type="component" value="Unassembled WGS sequence"/>
</dbReference>
<protein>
    <submittedName>
        <fullName evidence="3">Uncharacterized protein</fullName>
    </submittedName>
</protein>
<feature type="non-terminal residue" evidence="3">
    <location>
        <position position="1"/>
    </location>
</feature>
<evidence type="ECO:0000256" key="2">
    <source>
        <dbReference type="SAM" id="Phobius"/>
    </source>
</evidence>
<feature type="transmembrane region" description="Helical" evidence="2">
    <location>
        <begin position="94"/>
        <end position="116"/>
    </location>
</feature>
<feature type="region of interest" description="Disordered" evidence="1">
    <location>
        <begin position="63"/>
        <end position="88"/>
    </location>
</feature>
<feature type="compositionally biased region" description="Basic and acidic residues" evidence="1">
    <location>
        <begin position="74"/>
        <end position="85"/>
    </location>
</feature>
<dbReference type="AlphaFoldDB" id="A0AAD6U8C7"/>
<keyword evidence="2" id="KW-0812">Transmembrane</keyword>
<sequence>PSSPGEFLRLSVLNFVCPNNQFVCLWKLNRVRSVCASRFSAALPTSSAPAIHMLDRLTGNLSSASPASTSFLPSDDRPRRAHDTESLPTRGPGLAIMMMLILLGVVCLTVVLLIIVRCRRAPRRDPVAEGLQRALLAREIEHGERELMLGRPLTWAPVPAPPPPYVPPPTYTRARTHVRLHSDYAEMPLREMSGDLR</sequence>
<comment type="caution">
    <text evidence="3">The sequence shown here is derived from an EMBL/GenBank/DDBJ whole genome shotgun (WGS) entry which is preliminary data.</text>
</comment>
<accession>A0AAD6U8C7</accession>
<evidence type="ECO:0000256" key="1">
    <source>
        <dbReference type="SAM" id="MobiDB-lite"/>
    </source>
</evidence>
<gene>
    <name evidence="3" type="ORF">B0H15DRAFT_286440</name>
</gene>
<organism evidence="3 4">
    <name type="scientific">Mycena belliarum</name>
    <dbReference type="NCBI Taxonomy" id="1033014"/>
    <lineage>
        <taxon>Eukaryota</taxon>
        <taxon>Fungi</taxon>
        <taxon>Dikarya</taxon>
        <taxon>Basidiomycota</taxon>
        <taxon>Agaricomycotina</taxon>
        <taxon>Agaricomycetes</taxon>
        <taxon>Agaricomycetidae</taxon>
        <taxon>Agaricales</taxon>
        <taxon>Marasmiineae</taxon>
        <taxon>Mycenaceae</taxon>
        <taxon>Mycena</taxon>
    </lineage>
</organism>